<feature type="transmembrane region" description="Helical" evidence="1">
    <location>
        <begin position="12"/>
        <end position="45"/>
    </location>
</feature>
<feature type="non-terminal residue" evidence="2">
    <location>
        <position position="1"/>
    </location>
</feature>
<dbReference type="EMBL" id="BTSY01000005">
    <property type="protein sequence ID" value="GMT28429.1"/>
    <property type="molecule type" value="Genomic_DNA"/>
</dbReference>
<sequence>DCLPSSRVVVLLSISLLLGSLSLLNFALALFSSLAILPAVLITVAPATTRLEALTRTLLLIPLNPLALILLGRLAMISIQYDWWSHADHKLIEWGLLVGGPEYLLSTVYRLMDELFTVGTWHLPMLLILAAPIWNSLLALASTVDDRK</sequence>
<gene>
    <name evidence="2" type="ORF">PFISCL1PPCAC_19726</name>
</gene>
<comment type="caution">
    <text evidence="2">The sequence shown here is derived from an EMBL/GenBank/DDBJ whole genome shotgun (WGS) entry which is preliminary data.</text>
</comment>
<protein>
    <recommendedName>
        <fullName evidence="4">ABC transmembrane type-1 domain-containing protein</fullName>
    </recommendedName>
</protein>
<feature type="transmembrane region" description="Helical" evidence="1">
    <location>
        <begin position="121"/>
        <end position="141"/>
    </location>
</feature>
<evidence type="ECO:0008006" key="4">
    <source>
        <dbReference type="Google" id="ProtNLM"/>
    </source>
</evidence>
<name>A0AAV5W8X6_9BILA</name>
<proteinExistence type="predicted"/>
<organism evidence="2 3">
    <name type="scientific">Pristionchus fissidentatus</name>
    <dbReference type="NCBI Taxonomy" id="1538716"/>
    <lineage>
        <taxon>Eukaryota</taxon>
        <taxon>Metazoa</taxon>
        <taxon>Ecdysozoa</taxon>
        <taxon>Nematoda</taxon>
        <taxon>Chromadorea</taxon>
        <taxon>Rhabditida</taxon>
        <taxon>Rhabditina</taxon>
        <taxon>Diplogasteromorpha</taxon>
        <taxon>Diplogasteroidea</taxon>
        <taxon>Neodiplogasteridae</taxon>
        <taxon>Pristionchus</taxon>
    </lineage>
</organism>
<keyword evidence="1" id="KW-0472">Membrane</keyword>
<feature type="transmembrane region" description="Helical" evidence="1">
    <location>
        <begin position="57"/>
        <end position="81"/>
    </location>
</feature>
<reference evidence="2" key="1">
    <citation type="submission" date="2023-10" db="EMBL/GenBank/DDBJ databases">
        <title>Genome assembly of Pristionchus species.</title>
        <authorList>
            <person name="Yoshida K."/>
            <person name="Sommer R.J."/>
        </authorList>
    </citation>
    <scope>NUCLEOTIDE SEQUENCE</scope>
    <source>
        <strain evidence="2">RS5133</strain>
    </source>
</reference>
<evidence type="ECO:0000313" key="3">
    <source>
        <dbReference type="Proteomes" id="UP001432322"/>
    </source>
</evidence>
<dbReference type="AlphaFoldDB" id="A0AAV5W8X6"/>
<keyword evidence="3" id="KW-1185">Reference proteome</keyword>
<keyword evidence="1" id="KW-1133">Transmembrane helix</keyword>
<dbReference type="Proteomes" id="UP001432322">
    <property type="component" value="Unassembled WGS sequence"/>
</dbReference>
<dbReference type="GO" id="GO:0042765">
    <property type="term" value="C:GPI-anchor transamidase complex"/>
    <property type="evidence" value="ECO:0007669"/>
    <property type="project" value="InterPro"/>
</dbReference>
<feature type="non-terminal residue" evidence="2">
    <location>
        <position position="148"/>
    </location>
</feature>
<evidence type="ECO:0000256" key="1">
    <source>
        <dbReference type="SAM" id="Phobius"/>
    </source>
</evidence>
<keyword evidence="1" id="KW-0812">Transmembrane</keyword>
<dbReference type="Pfam" id="PF04114">
    <property type="entry name" value="Gaa1"/>
    <property type="match status" value="1"/>
</dbReference>
<accession>A0AAV5W8X6</accession>
<evidence type="ECO:0000313" key="2">
    <source>
        <dbReference type="EMBL" id="GMT28429.1"/>
    </source>
</evidence>
<dbReference type="InterPro" id="IPR007246">
    <property type="entry name" value="Gaa1"/>
</dbReference>